<dbReference type="EMBL" id="RHIB01000002">
    <property type="protein sequence ID" value="RNA67468.1"/>
    <property type="molecule type" value="Genomic_DNA"/>
</dbReference>
<sequence length="196" mass="21716">MLLWIGLLMMVINFSTGAAVPLFLPYIIQHIGSTEFMYGLFTSLFSFGMMAWSLVTGMFKQPKNLRIVMLGSLSANGFLMVSLALITNIWTALCVALFQGIFAMIFTIIKTTFYQQRVPAPIRGRVFAVRTLLAQTGIPLGAVFGGFIAEGYGFTILFITLGGIILIATTMTWFSEIYHQLNVPKDDTKMKNEISA</sequence>
<protein>
    <submittedName>
        <fullName evidence="9">MFS transporter</fullName>
    </submittedName>
</protein>
<keyword evidence="6 7" id="KW-0472">Membrane</keyword>
<feature type="transmembrane region" description="Helical" evidence="7">
    <location>
        <begin position="96"/>
        <end position="114"/>
    </location>
</feature>
<evidence type="ECO:0000256" key="7">
    <source>
        <dbReference type="SAM" id="Phobius"/>
    </source>
</evidence>
<feature type="transmembrane region" description="Helical" evidence="7">
    <location>
        <begin position="126"/>
        <end position="148"/>
    </location>
</feature>
<evidence type="ECO:0000256" key="3">
    <source>
        <dbReference type="ARBA" id="ARBA00022475"/>
    </source>
</evidence>
<dbReference type="InterPro" id="IPR011701">
    <property type="entry name" value="MFS"/>
</dbReference>
<feature type="transmembrane region" description="Helical" evidence="7">
    <location>
        <begin position="67"/>
        <end position="90"/>
    </location>
</feature>
<evidence type="ECO:0000313" key="10">
    <source>
        <dbReference type="Proteomes" id="UP000278746"/>
    </source>
</evidence>
<dbReference type="AlphaFoldDB" id="A0A3M7TPJ0"/>
<name>A0A3M7TPJ0_9BACI</name>
<dbReference type="Proteomes" id="UP000278746">
    <property type="component" value="Unassembled WGS sequence"/>
</dbReference>
<evidence type="ECO:0000313" key="9">
    <source>
        <dbReference type="EMBL" id="RNA67468.1"/>
    </source>
</evidence>
<reference evidence="9 10" key="1">
    <citation type="submission" date="2018-10" db="EMBL/GenBank/DDBJ databases">
        <title>Bacillus Keqinensis sp. nov., a moderately halophilic bacterium isolated from a saline-alkaline lake.</title>
        <authorList>
            <person name="Wang H."/>
        </authorList>
    </citation>
    <scope>NUCLEOTIDE SEQUENCE [LARGE SCALE GENOMIC DNA]</scope>
    <source>
        <strain evidence="9 10">KQ-3</strain>
    </source>
</reference>
<keyword evidence="3" id="KW-1003">Cell membrane</keyword>
<feature type="domain" description="Major facilitator superfamily (MFS) profile" evidence="8">
    <location>
        <begin position="1"/>
        <end position="196"/>
    </location>
</feature>
<proteinExistence type="predicted"/>
<dbReference type="InterPro" id="IPR020846">
    <property type="entry name" value="MFS_dom"/>
</dbReference>
<comment type="caution">
    <text evidence="9">The sequence shown here is derived from an EMBL/GenBank/DDBJ whole genome shotgun (WGS) entry which is preliminary data.</text>
</comment>
<organism evidence="9 10">
    <name type="scientific">Alteribacter keqinensis</name>
    <dbReference type="NCBI Taxonomy" id="2483800"/>
    <lineage>
        <taxon>Bacteria</taxon>
        <taxon>Bacillati</taxon>
        <taxon>Bacillota</taxon>
        <taxon>Bacilli</taxon>
        <taxon>Bacillales</taxon>
        <taxon>Bacillaceae</taxon>
        <taxon>Alteribacter</taxon>
    </lineage>
</organism>
<evidence type="ECO:0000256" key="1">
    <source>
        <dbReference type="ARBA" id="ARBA00004651"/>
    </source>
</evidence>
<keyword evidence="2" id="KW-0813">Transport</keyword>
<dbReference type="Gene3D" id="1.20.1250.20">
    <property type="entry name" value="MFS general substrate transporter like domains"/>
    <property type="match status" value="1"/>
</dbReference>
<accession>A0A3M7TPJ0</accession>
<dbReference type="PANTHER" id="PTHR23513:SF11">
    <property type="entry name" value="STAPHYLOFERRIN A TRANSPORTER"/>
    <property type="match status" value="1"/>
</dbReference>
<evidence type="ECO:0000259" key="8">
    <source>
        <dbReference type="PROSITE" id="PS50850"/>
    </source>
</evidence>
<feature type="transmembrane region" description="Helical" evidence="7">
    <location>
        <begin position="36"/>
        <end position="55"/>
    </location>
</feature>
<comment type="subcellular location">
    <subcellularLocation>
        <location evidence="1">Cell membrane</location>
        <topology evidence="1">Multi-pass membrane protein</topology>
    </subcellularLocation>
</comment>
<dbReference type="PROSITE" id="PS50850">
    <property type="entry name" value="MFS"/>
    <property type="match status" value="1"/>
</dbReference>
<dbReference type="SUPFAM" id="SSF103473">
    <property type="entry name" value="MFS general substrate transporter"/>
    <property type="match status" value="1"/>
</dbReference>
<dbReference type="GO" id="GO:0022857">
    <property type="term" value="F:transmembrane transporter activity"/>
    <property type="evidence" value="ECO:0007669"/>
    <property type="project" value="InterPro"/>
</dbReference>
<dbReference type="InterPro" id="IPR036259">
    <property type="entry name" value="MFS_trans_sf"/>
</dbReference>
<evidence type="ECO:0000256" key="4">
    <source>
        <dbReference type="ARBA" id="ARBA00022692"/>
    </source>
</evidence>
<dbReference type="PANTHER" id="PTHR23513">
    <property type="entry name" value="INTEGRAL MEMBRANE EFFLUX PROTEIN-RELATED"/>
    <property type="match status" value="1"/>
</dbReference>
<keyword evidence="5 7" id="KW-1133">Transmembrane helix</keyword>
<dbReference type="Pfam" id="PF07690">
    <property type="entry name" value="MFS_1"/>
    <property type="match status" value="1"/>
</dbReference>
<evidence type="ECO:0000256" key="5">
    <source>
        <dbReference type="ARBA" id="ARBA00022989"/>
    </source>
</evidence>
<keyword evidence="10" id="KW-1185">Reference proteome</keyword>
<gene>
    <name evidence="9" type="ORF">EBO34_12075</name>
</gene>
<dbReference type="GO" id="GO:0005886">
    <property type="term" value="C:plasma membrane"/>
    <property type="evidence" value="ECO:0007669"/>
    <property type="project" value="UniProtKB-SubCell"/>
</dbReference>
<evidence type="ECO:0000256" key="2">
    <source>
        <dbReference type="ARBA" id="ARBA00022448"/>
    </source>
</evidence>
<keyword evidence="4 7" id="KW-0812">Transmembrane</keyword>
<evidence type="ECO:0000256" key="6">
    <source>
        <dbReference type="ARBA" id="ARBA00023136"/>
    </source>
</evidence>
<feature type="transmembrane region" description="Helical" evidence="7">
    <location>
        <begin position="154"/>
        <end position="174"/>
    </location>
</feature>